<dbReference type="PATRIC" id="fig|1393034.3.peg.235"/>
<dbReference type="EMBL" id="LSCR01000003">
    <property type="protein sequence ID" value="KXB35369.1"/>
    <property type="molecule type" value="Genomic_DNA"/>
</dbReference>
<name>A0A133XWR0_9ACTN</name>
<keyword evidence="2" id="KW-1185">Reference proteome</keyword>
<accession>A0A133XWR0</accession>
<dbReference type="STRING" id="1393034.HMPREF3192_00239"/>
<evidence type="ECO:0000313" key="2">
    <source>
        <dbReference type="Proteomes" id="UP000070675"/>
    </source>
</evidence>
<dbReference type="Proteomes" id="UP000070675">
    <property type="component" value="Unassembled WGS sequence"/>
</dbReference>
<protein>
    <submittedName>
        <fullName evidence="1">Uncharacterized protein</fullName>
    </submittedName>
</protein>
<evidence type="ECO:0000313" key="1">
    <source>
        <dbReference type="EMBL" id="KXB35369.1"/>
    </source>
</evidence>
<gene>
    <name evidence="1" type="ORF">HMPREF3192_00239</name>
</gene>
<dbReference type="AlphaFoldDB" id="A0A133XWR0"/>
<organism evidence="1 2">
    <name type="scientific">Atopobium deltae</name>
    <dbReference type="NCBI Taxonomy" id="1393034"/>
    <lineage>
        <taxon>Bacteria</taxon>
        <taxon>Bacillati</taxon>
        <taxon>Actinomycetota</taxon>
        <taxon>Coriobacteriia</taxon>
        <taxon>Coriobacteriales</taxon>
        <taxon>Atopobiaceae</taxon>
        <taxon>Atopobium</taxon>
    </lineage>
</organism>
<sequence>MCWGGGGFGGVLRRWRSGAEISSAEKIGVLDTCKDSPRETRAVLHMLDFFGGSSNCLR</sequence>
<comment type="caution">
    <text evidence="1">The sequence shown here is derived from an EMBL/GenBank/DDBJ whole genome shotgun (WGS) entry which is preliminary data.</text>
</comment>
<reference evidence="2" key="1">
    <citation type="submission" date="2016-01" db="EMBL/GenBank/DDBJ databases">
        <authorList>
            <person name="Mitreva M."/>
            <person name="Pepin K.H."/>
            <person name="Mihindukulasuriya K.A."/>
            <person name="Fulton R."/>
            <person name="Fronick C."/>
            <person name="O'Laughlin M."/>
            <person name="Miner T."/>
            <person name="Herter B."/>
            <person name="Rosa B.A."/>
            <person name="Cordes M."/>
            <person name="Tomlinson C."/>
            <person name="Wollam A."/>
            <person name="Palsikar V.B."/>
            <person name="Mardis E.R."/>
            <person name="Wilson R.K."/>
        </authorList>
    </citation>
    <scope>NUCLEOTIDE SEQUENCE [LARGE SCALE GENOMIC DNA]</scope>
    <source>
        <strain evidence="2">DNF00019</strain>
    </source>
</reference>
<proteinExistence type="predicted"/>